<evidence type="ECO:0000313" key="2">
    <source>
        <dbReference type="Proteomes" id="UP001589858"/>
    </source>
</evidence>
<dbReference type="RefSeq" id="WP_267220277.1">
    <property type="nucleotide sequence ID" value="NZ_JAPCWC010000007.1"/>
</dbReference>
<proteinExistence type="predicted"/>
<keyword evidence="2" id="KW-1185">Reference proteome</keyword>
<name>A0ABV6S2F1_9SPHN</name>
<organism evidence="1 2">
    <name type="scientific">Novosphingobium clariflavum</name>
    <dbReference type="NCBI Taxonomy" id="2029884"/>
    <lineage>
        <taxon>Bacteria</taxon>
        <taxon>Pseudomonadati</taxon>
        <taxon>Pseudomonadota</taxon>
        <taxon>Alphaproteobacteria</taxon>
        <taxon>Sphingomonadales</taxon>
        <taxon>Sphingomonadaceae</taxon>
        <taxon>Novosphingobium</taxon>
    </lineage>
</organism>
<dbReference type="Proteomes" id="UP001589858">
    <property type="component" value="Unassembled WGS sequence"/>
</dbReference>
<reference evidence="1 2" key="1">
    <citation type="submission" date="2024-09" db="EMBL/GenBank/DDBJ databases">
        <authorList>
            <person name="Sun Q."/>
            <person name="Mori K."/>
        </authorList>
    </citation>
    <scope>NUCLEOTIDE SEQUENCE [LARGE SCALE GENOMIC DNA]</scope>
    <source>
        <strain evidence="1 2">CICC 11035S</strain>
    </source>
</reference>
<accession>A0ABV6S2F1</accession>
<sequence length="83" mass="9435">MNNVYEADYIEKPIGAALEGEASPQTQINGFTQWWASQFEPFGIKIARIDVVNAGPWKRGFHRIYGRIYFATETDLTAARLLL</sequence>
<dbReference type="EMBL" id="JBHLTM010000009">
    <property type="protein sequence ID" value="MFC0683417.1"/>
    <property type="molecule type" value="Genomic_DNA"/>
</dbReference>
<protein>
    <submittedName>
        <fullName evidence="1">Uncharacterized protein</fullName>
    </submittedName>
</protein>
<gene>
    <name evidence="1" type="ORF">ACFFF8_02285</name>
</gene>
<evidence type="ECO:0000313" key="1">
    <source>
        <dbReference type="EMBL" id="MFC0683417.1"/>
    </source>
</evidence>
<comment type="caution">
    <text evidence="1">The sequence shown here is derived from an EMBL/GenBank/DDBJ whole genome shotgun (WGS) entry which is preliminary data.</text>
</comment>